<sequence>MIYSVSLVFILIIFLFIGMAFGFNRAVALIPVLFILFLIVAFFGWFAVNFFWLILLVMLINYIKNQNQPKGTKKRTYYYKFERTEDFDDFFRQAGQQNGGYSYGGNSGNPFGYAEDKTKYYKILGVNSNSTKEEIKKAYRDLVKQHHPDRFTNASEADKKYHENRIKEINEAYDKLSKDFS</sequence>
<feature type="domain" description="J" evidence="2">
    <location>
        <begin position="119"/>
        <end position="181"/>
    </location>
</feature>
<dbReference type="SUPFAM" id="SSF46565">
    <property type="entry name" value="Chaperone J-domain"/>
    <property type="match status" value="1"/>
</dbReference>
<name>A0AAX1TSK1_9FUSO</name>
<dbReference type="InterPro" id="IPR036869">
    <property type="entry name" value="J_dom_sf"/>
</dbReference>
<dbReference type="AlphaFoldDB" id="A0AAX1TSK1"/>
<accession>A0AAX1TSK1</accession>
<dbReference type="EMBL" id="LS483487">
    <property type="protein sequence ID" value="SQJ00003.1"/>
    <property type="molecule type" value="Genomic_DNA"/>
</dbReference>
<dbReference type="PRINTS" id="PR00625">
    <property type="entry name" value="JDOMAIN"/>
</dbReference>
<dbReference type="KEGG" id="ful:C4N20_09035"/>
<dbReference type="InterPro" id="IPR050817">
    <property type="entry name" value="DjlA_DnaK_co-chaperone"/>
</dbReference>
<dbReference type="InterPro" id="IPR001623">
    <property type="entry name" value="DnaJ_domain"/>
</dbReference>
<dbReference type="PROSITE" id="PS50076">
    <property type="entry name" value="DNAJ_2"/>
    <property type="match status" value="1"/>
</dbReference>
<keyword evidence="1" id="KW-1133">Transmembrane helix</keyword>
<keyword evidence="1" id="KW-0812">Transmembrane</keyword>
<dbReference type="SMART" id="SM00271">
    <property type="entry name" value="DnaJ"/>
    <property type="match status" value="1"/>
</dbReference>
<dbReference type="PANTHER" id="PTHR24074">
    <property type="entry name" value="CO-CHAPERONE PROTEIN DJLA"/>
    <property type="match status" value="1"/>
</dbReference>
<dbReference type="Pfam" id="PF00226">
    <property type="entry name" value="DnaJ"/>
    <property type="match status" value="1"/>
</dbReference>
<reference evidence="3 4" key="1">
    <citation type="submission" date="2018-06" db="EMBL/GenBank/DDBJ databases">
        <authorList>
            <consortium name="Pathogen Informatics"/>
            <person name="Doyle S."/>
        </authorList>
    </citation>
    <scope>NUCLEOTIDE SEQUENCE [LARGE SCALE GENOMIC DNA]</scope>
    <source>
        <strain evidence="3 4">NCTC12112</strain>
    </source>
</reference>
<proteinExistence type="predicted"/>
<gene>
    <name evidence="3" type="primary">dnaJ_2</name>
    <name evidence="3" type="ORF">NCTC12112_00358</name>
</gene>
<evidence type="ECO:0000259" key="2">
    <source>
        <dbReference type="PROSITE" id="PS50076"/>
    </source>
</evidence>
<dbReference type="CDD" id="cd06257">
    <property type="entry name" value="DnaJ"/>
    <property type="match status" value="1"/>
</dbReference>
<dbReference type="RefSeq" id="WP_005979239.1">
    <property type="nucleotide sequence ID" value="NZ_CABKNW010000004.1"/>
</dbReference>
<keyword evidence="1" id="KW-0472">Membrane</keyword>
<dbReference type="GeneID" id="78454953"/>
<organism evidence="3 4">
    <name type="scientific">Fusobacterium ulcerans</name>
    <dbReference type="NCBI Taxonomy" id="861"/>
    <lineage>
        <taxon>Bacteria</taxon>
        <taxon>Fusobacteriati</taxon>
        <taxon>Fusobacteriota</taxon>
        <taxon>Fusobacteriia</taxon>
        <taxon>Fusobacteriales</taxon>
        <taxon>Fusobacteriaceae</taxon>
        <taxon>Fusobacterium</taxon>
    </lineage>
</organism>
<protein>
    <submittedName>
        <fullName evidence="3">Chaperone protein DnaJ</fullName>
    </submittedName>
</protein>
<evidence type="ECO:0000313" key="4">
    <source>
        <dbReference type="Proteomes" id="UP000249008"/>
    </source>
</evidence>
<evidence type="ECO:0000313" key="3">
    <source>
        <dbReference type="EMBL" id="SQJ00003.1"/>
    </source>
</evidence>
<dbReference type="Gene3D" id="1.10.287.110">
    <property type="entry name" value="DnaJ domain"/>
    <property type="match status" value="1"/>
</dbReference>
<evidence type="ECO:0000256" key="1">
    <source>
        <dbReference type="SAM" id="Phobius"/>
    </source>
</evidence>
<feature type="transmembrane region" description="Helical" evidence="1">
    <location>
        <begin position="32"/>
        <end position="63"/>
    </location>
</feature>
<dbReference type="Proteomes" id="UP000249008">
    <property type="component" value="Chromosome 1"/>
</dbReference>